<gene>
    <name evidence="1" type="ORF">JHL16_29255</name>
</gene>
<dbReference type="EMBL" id="JAENHL010000008">
    <property type="protein sequence ID" value="MBK1870489.1"/>
    <property type="molecule type" value="Genomic_DNA"/>
</dbReference>
<evidence type="ECO:0000313" key="2">
    <source>
        <dbReference type="Proteomes" id="UP000616151"/>
    </source>
</evidence>
<proteinExistence type="predicted"/>
<sequence>MTKDLLALAHTALARARHFGASAADALVVDGRSLEVAVRDGAIENLEQSEAIEVGLRVFVGQASAAIATSKIDAAGIDRIAEQAVAMAKAAPPDPYAGIANPNQIAHDWAMPDIAGETLLDAAQLRDMALAAEKSALAVKGVSKSGGAGASSSDRSVALAASNGFSGTYQRTGLSLSATAIAGDGTAMERDYDYSSVIHREDLRSAEDIGSEAGRRVVRRVNPRKVKSQAVPVIYDSRIASSLVGHFLSAIMGSAIARGTSFLREKLGEQVFGENIHIIDDPLRPRGLASKPFDAEGIATKVLPLIEAGVLKSWILDLGSARQLGLQTTGHAARGLAGPPGPSSSNVILSPGSLSLDDMIKSIGTGFYVTELIGHGPNIVTGDYSRGASGFWIENGEVSYPVSEVTLAGKLADMFRNLEPANDLVYRGSINAPSCRLEGMTLGGR</sequence>
<comment type="caution">
    <text evidence="1">The sequence shown here is derived from an EMBL/GenBank/DDBJ whole genome shotgun (WGS) entry which is preliminary data.</text>
</comment>
<evidence type="ECO:0000313" key="1">
    <source>
        <dbReference type="EMBL" id="MBK1870489.1"/>
    </source>
</evidence>
<keyword evidence="2" id="KW-1185">Reference proteome</keyword>
<organism evidence="1 2">
    <name type="scientific">Taklimakanibacter albus</name>
    <dbReference type="NCBI Taxonomy" id="2800327"/>
    <lineage>
        <taxon>Bacteria</taxon>
        <taxon>Pseudomonadati</taxon>
        <taxon>Pseudomonadota</taxon>
        <taxon>Alphaproteobacteria</taxon>
        <taxon>Hyphomicrobiales</taxon>
        <taxon>Aestuariivirgaceae</taxon>
        <taxon>Taklimakanibacter</taxon>
    </lineage>
</organism>
<accession>A0ACC5RCX8</accession>
<dbReference type="Proteomes" id="UP000616151">
    <property type="component" value="Unassembled WGS sequence"/>
</dbReference>
<protein>
    <submittedName>
        <fullName evidence="1">TldD/PmbA family protein</fullName>
    </submittedName>
</protein>
<name>A0ACC5RCX8_9HYPH</name>
<reference evidence="1" key="1">
    <citation type="submission" date="2021-01" db="EMBL/GenBank/DDBJ databases">
        <authorList>
            <person name="Sun Q."/>
        </authorList>
    </citation>
    <scope>NUCLEOTIDE SEQUENCE</scope>
    <source>
        <strain evidence="1">YIM B02566</strain>
    </source>
</reference>